<gene>
    <name evidence="1" type="ORF">H7J73_28820</name>
</gene>
<comment type="caution">
    <text evidence="1">The sequence shown here is derived from an EMBL/GenBank/DDBJ whole genome shotgun (WGS) entry which is preliminary data.</text>
</comment>
<evidence type="ECO:0000313" key="1">
    <source>
        <dbReference type="EMBL" id="MCV7230018.1"/>
    </source>
</evidence>
<keyword evidence="2" id="KW-1185">Reference proteome</keyword>
<dbReference type="EMBL" id="JACKTY010000048">
    <property type="protein sequence ID" value="MCV7230018.1"/>
    <property type="molecule type" value="Genomic_DNA"/>
</dbReference>
<feature type="non-terminal residue" evidence="1">
    <location>
        <position position="41"/>
    </location>
</feature>
<evidence type="ECO:0000313" key="2">
    <source>
        <dbReference type="Proteomes" id="UP001526201"/>
    </source>
</evidence>
<protein>
    <submittedName>
        <fullName evidence="1">DUF732 domain-containing protein</fullName>
    </submittedName>
</protein>
<accession>A0ABT3CKG9</accession>
<dbReference type="Proteomes" id="UP001526201">
    <property type="component" value="Unassembled WGS sequence"/>
</dbReference>
<organism evidence="1 2">
    <name type="scientific">Mycolicibacterium komossense</name>
    <dbReference type="NCBI Taxonomy" id="1779"/>
    <lineage>
        <taxon>Bacteria</taxon>
        <taxon>Bacillati</taxon>
        <taxon>Actinomycetota</taxon>
        <taxon>Actinomycetes</taxon>
        <taxon>Mycobacteriales</taxon>
        <taxon>Mycobacteriaceae</taxon>
        <taxon>Mycolicibacterium</taxon>
    </lineage>
</organism>
<sequence>MLAAAVPVAAQADPDTDFANDLHSFGIYGPRDYNAWIGKIA</sequence>
<proteinExistence type="predicted"/>
<name>A0ABT3CKG9_9MYCO</name>
<reference evidence="1 2" key="1">
    <citation type="journal article" date="2022" name="BMC Genomics">
        <title>Comparative genome analysis of mycobacteria focusing on tRNA and non-coding RNA.</title>
        <authorList>
            <person name="Behra P.R.K."/>
            <person name="Pettersson B.M.F."/>
            <person name="Ramesh M."/>
            <person name="Das S."/>
            <person name="Dasgupta S."/>
            <person name="Kirsebom L.A."/>
        </authorList>
    </citation>
    <scope>NUCLEOTIDE SEQUENCE [LARGE SCALE GENOMIC DNA]</scope>
    <source>
        <strain evidence="1 2">DSM 44078</strain>
    </source>
</reference>